<proteinExistence type="predicted"/>
<evidence type="ECO:0000313" key="1">
    <source>
        <dbReference type="EMBL" id="DAD93919.1"/>
    </source>
</evidence>
<sequence>MYNAILCTTFLVIFLHKKRTGNSSFLALILIRIVV</sequence>
<protein>
    <submittedName>
        <fullName evidence="1">Uncharacterized protein</fullName>
    </submittedName>
</protein>
<accession>A0A8S5NHU4</accession>
<organism evidence="1">
    <name type="scientific">Siphoviridae sp. ctmTU3</name>
    <dbReference type="NCBI Taxonomy" id="2826453"/>
    <lineage>
        <taxon>Viruses</taxon>
        <taxon>Duplodnaviria</taxon>
        <taxon>Heunggongvirae</taxon>
        <taxon>Uroviricota</taxon>
        <taxon>Caudoviricetes</taxon>
    </lineage>
</organism>
<name>A0A8S5NHU4_9CAUD</name>
<dbReference type="EMBL" id="BK015169">
    <property type="protein sequence ID" value="DAD93919.1"/>
    <property type="molecule type" value="Genomic_DNA"/>
</dbReference>
<reference evidence="1" key="1">
    <citation type="journal article" date="2021" name="Proc. Natl. Acad. Sci. U.S.A.">
        <title>A Catalog of Tens of Thousands of Viruses from Human Metagenomes Reveals Hidden Associations with Chronic Diseases.</title>
        <authorList>
            <person name="Tisza M.J."/>
            <person name="Buck C.B."/>
        </authorList>
    </citation>
    <scope>NUCLEOTIDE SEQUENCE</scope>
    <source>
        <strain evidence="1">CtmTU3</strain>
    </source>
</reference>